<dbReference type="EMBL" id="SJPO01000015">
    <property type="protein sequence ID" value="TWT66712.1"/>
    <property type="molecule type" value="Genomic_DNA"/>
</dbReference>
<dbReference type="AlphaFoldDB" id="A0A5C5XZ08"/>
<dbReference type="Proteomes" id="UP000318478">
    <property type="component" value="Unassembled WGS sequence"/>
</dbReference>
<reference evidence="3 4" key="1">
    <citation type="submission" date="2019-02" db="EMBL/GenBank/DDBJ databases">
        <title>Deep-cultivation of Planctomycetes and their phenomic and genomic characterization uncovers novel biology.</title>
        <authorList>
            <person name="Wiegand S."/>
            <person name="Jogler M."/>
            <person name="Boedeker C."/>
            <person name="Pinto D."/>
            <person name="Vollmers J."/>
            <person name="Rivas-Marin E."/>
            <person name="Kohn T."/>
            <person name="Peeters S.H."/>
            <person name="Heuer A."/>
            <person name="Rast P."/>
            <person name="Oberbeckmann S."/>
            <person name="Bunk B."/>
            <person name="Jeske O."/>
            <person name="Meyerdierks A."/>
            <person name="Storesund J.E."/>
            <person name="Kallscheuer N."/>
            <person name="Luecker S."/>
            <person name="Lage O.M."/>
            <person name="Pohl T."/>
            <person name="Merkel B.J."/>
            <person name="Hornburger P."/>
            <person name="Mueller R.-W."/>
            <person name="Bruemmer F."/>
            <person name="Labrenz M."/>
            <person name="Spormann A.M."/>
            <person name="Op Den Camp H."/>
            <person name="Overmann J."/>
            <person name="Amann R."/>
            <person name="Jetten M.S.M."/>
            <person name="Mascher T."/>
            <person name="Medema M.H."/>
            <person name="Devos D.P."/>
            <person name="Kaster A.-K."/>
            <person name="Ovreas L."/>
            <person name="Rohde M."/>
            <person name="Galperin M.Y."/>
            <person name="Jogler C."/>
        </authorList>
    </citation>
    <scope>NUCLEOTIDE SEQUENCE [LARGE SCALE GENOMIC DNA]</scope>
    <source>
        <strain evidence="3 4">Pla123a</strain>
    </source>
</reference>
<dbReference type="InterPro" id="IPR002765">
    <property type="entry name" value="UPF0145_YbjQ-like"/>
</dbReference>
<accession>A0A5C5XZ08</accession>
<dbReference type="InterPro" id="IPR035439">
    <property type="entry name" value="UPF0145_dom_sf"/>
</dbReference>
<dbReference type="Pfam" id="PF14237">
    <property type="entry name" value="GYF_2"/>
    <property type="match status" value="1"/>
</dbReference>
<dbReference type="Pfam" id="PF01906">
    <property type="entry name" value="YbjQ_1"/>
    <property type="match status" value="1"/>
</dbReference>
<dbReference type="Gene3D" id="3.30.110.70">
    <property type="entry name" value="Hypothetical protein apc22750. Chain B"/>
    <property type="match status" value="1"/>
</dbReference>
<sequence>MASDWYYKVLGDVVGPSSQADLLKAINKGVVQEDTMVRLGERSEWQAAASVNGLMDAARRQATEQARIAEERQARDQQRRANMRVSTSGLPPGTHFRIVDTIFAFDSQGKAGIFGGSGDPHTAFAGVKQNLLAQAYAIGADGVINCQFEYRVAVAGEGIGAQQAVEIFAYGTAVKLVTPDGTWLYATKAK</sequence>
<comment type="caution">
    <text evidence="3">The sequence shown here is derived from an EMBL/GenBank/DDBJ whole genome shotgun (WGS) entry which is preliminary data.</text>
</comment>
<dbReference type="InterPro" id="IPR025640">
    <property type="entry name" value="GYF_2"/>
</dbReference>
<organism evidence="3 4">
    <name type="scientific">Posidoniimonas polymericola</name>
    <dbReference type="NCBI Taxonomy" id="2528002"/>
    <lineage>
        <taxon>Bacteria</taxon>
        <taxon>Pseudomonadati</taxon>
        <taxon>Planctomycetota</taxon>
        <taxon>Planctomycetia</taxon>
        <taxon>Pirellulales</taxon>
        <taxon>Lacipirellulaceae</taxon>
        <taxon>Posidoniimonas</taxon>
    </lineage>
</organism>
<evidence type="ECO:0000259" key="2">
    <source>
        <dbReference type="Pfam" id="PF14237"/>
    </source>
</evidence>
<feature type="domain" description="GYF" evidence="2">
    <location>
        <begin position="5"/>
        <end position="54"/>
    </location>
</feature>
<evidence type="ECO:0000313" key="3">
    <source>
        <dbReference type="EMBL" id="TWT66712.1"/>
    </source>
</evidence>
<evidence type="ECO:0000256" key="1">
    <source>
        <dbReference type="ARBA" id="ARBA00010751"/>
    </source>
</evidence>
<keyword evidence="4" id="KW-1185">Reference proteome</keyword>
<proteinExistence type="inferred from homology"/>
<dbReference type="SUPFAM" id="SSF117782">
    <property type="entry name" value="YbjQ-like"/>
    <property type="match status" value="1"/>
</dbReference>
<name>A0A5C5XZ08_9BACT</name>
<comment type="similarity">
    <text evidence="1">Belongs to the UPF0145 family.</text>
</comment>
<evidence type="ECO:0000313" key="4">
    <source>
        <dbReference type="Proteomes" id="UP000318478"/>
    </source>
</evidence>
<protein>
    <recommendedName>
        <fullName evidence="2">GYF domain-containing protein</fullName>
    </recommendedName>
</protein>
<gene>
    <name evidence="3" type="ORF">Pla123a_45980</name>
</gene>